<sequence>MTTVKSWARRPPDVANLFNPAFCAALLNRLAVGFQGDVKQGLPYPLAFLALPLLLHSGSVALLPPTARTRFHSWILENPQVLFGFPERAKALAPIVREAVSFGLRYELLGFGPEQILIPLAASALKRWEKNPYNKDLSKDAQTLGKLFAQVKDLPTIFALFGVRP</sequence>
<dbReference type="EMBL" id="FLQY01000400">
    <property type="protein sequence ID" value="SBT11209.1"/>
    <property type="molecule type" value="Genomic_DNA"/>
</dbReference>
<organism evidence="1 2">
    <name type="scientific">Candidatus Propionivibrio aalborgensis</name>
    <dbReference type="NCBI Taxonomy" id="1860101"/>
    <lineage>
        <taxon>Bacteria</taxon>
        <taxon>Pseudomonadati</taxon>
        <taxon>Pseudomonadota</taxon>
        <taxon>Betaproteobacteria</taxon>
        <taxon>Rhodocyclales</taxon>
        <taxon>Rhodocyclaceae</taxon>
        <taxon>Propionivibrio</taxon>
    </lineage>
</organism>
<dbReference type="RefSeq" id="WP_186412748.1">
    <property type="nucleotide sequence ID" value="NZ_FLQY01000400.1"/>
</dbReference>
<dbReference type="Proteomes" id="UP000199600">
    <property type="component" value="Unassembled WGS sequence"/>
</dbReference>
<dbReference type="AlphaFoldDB" id="A0A1A8Y243"/>
<accession>A0A1A8Y243</accession>
<gene>
    <name evidence="1" type="ORF">PROAA_940003</name>
</gene>
<name>A0A1A8Y243_9RHOO</name>
<dbReference type="Pfam" id="PF20131">
    <property type="entry name" value="MC3"/>
    <property type="match status" value="1"/>
</dbReference>
<keyword evidence="2" id="KW-1185">Reference proteome</keyword>
<reference evidence="1 2" key="1">
    <citation type="submission" date="2016-06" db="EMBL/GenBank/DDBJ databases">
        <authorList>
            <person name="Kjaerup R.B."/>
            <person name="Dalgaard T.S."/>
            <person name="Juul-Madsen H.R."/>
        </authorList>
    </citation>
    <scope>NUCLEOTIDE SEQUENCE [LARGE SCALE GENOMIC DNA]</scope>
    <source>
        <strain evidence="1">2</strain>
    </source>
</reference>
<protein>
    <submittedName>
        <fullName evidence="1">Uncharacterized protein</fullName>
    </submittedName>
</protein>
<dbReference type="InterPro" id="IPR045390">
    <property type="entry name" value="ABC-3C_MC3"/>
</dbReference>
<evidence type="ECO:0000313" key="1">
    <source>
        <dbReference type="EMBL" id="SBT11209.1"/>
    </source>
</evidence>
<evidence type="ECO:0000313" key="2">
    <source>
        <dbReference type="Proteomes" id="UP000199600"/>
    </source>
</evidence>
<proteinExistence type="predicted"/>